<organism evidence="9 10">
    <name type="scientific">Caerostris extrusa</name>
    <name type="common">Bark spider</name>
    <name type="synonym">Caerostris bankana</name>
    <dbReference type="NCBI Taxonomy" id="172846"/>
    <lineage>
        <taxon>Eukaryota</taxon>
        <taxon>Metazoa</taxon>
        <taxon>Ecdysozoa</taxon>
        <taxon>Arthropoda</taxon>
        <taxon>Chelicerata</taxon>
        <taxon>Arachnida</taxon>
        <taxon>Araneae</taxon>
        <taxon>Araneomorphae</taxon>
        <taxon>Entelegynae</taxon>
        <taxon>Araneoidea</taxon>
        <taxon>Araneidae</taxon>
        <taxon>Caerostris</taxon>
    </lineage>
</organism>
<sequence>MKVWRKDKQRPEYGHRILSRGRRSGHKISQKQSMPLALISDPWQRMQIQDAESGGELFVSNQHSAISSPSTIDEKSYIPQPETMAAEENLEDMPQQTEEMDTNEQTEDMDTNEVVEGLHEIELTDITKEGHPKAAPDQFKLLQVLGQGSFGKVFLVKKIVGPDSNSLYAMKVLKKATLKVRDRMRTKMERDILADIRHPFIVKLHYAFQTEGKLYLILDFLKGGDLFTRLSKEVMFTEEDVKFLLGRTGTCIRSFAWPRILLDADGHISLTDFGLCKEALSDQKAYSFLWYS</sequence>
<dbReference type="FunFam" id="3.30.200.20:FF:000013">
    <property type="entry name" value="Ribosomal protein S6 kinase"/>
    <property type="match status" value="1"/>
</dbReference>
<dbReference type="InterPro" id="IPR000719">
    <property type="entry name" value="Prot_kinase_dom"/>
</dbReference>
<proteinExistence type="predicted"/>
<dbReference type="AlphaFoldDB" id="A0AAV4MJB7"/>
<protein>
    <submittedName>
        <fullName evidence="9">Ribosomal protein S6 kinase alpha-3</fullName>
    </submittedName>
</protein>
<keyword evidence="10" id="KW-1185">Reference proteome</keyword>
<evidence type="ECO:0000256" key="4">
    <source>
        <dbReference type="ARBA" id="ARBA00022777"/>
    </source>
</evidence>
<feature type="region of interest" description="Disordered" evidence="7">
    <location>
        <begin position="1"/>
        <end position="33"/>
    </location>
</feature>
<dbReference type="GO" id="GO:0005524">
    <property type="term" value="F:ATP binding"/>
    <property type="evidence" value="ECO:0007669"/>
    <property type="project" value="UniProtKB-UniRule"/>
</dbReference>
<evidence type="ECO:0000256" key="6">
    <source>
        <dbReference type="PROSITE-ProRule" id="PRU10141"/>
    </source>
</evidence>
<evidence type="ECO:0000313" key="10">
    <source>
        <dbReference type="Proteomes" id="UP001054945"/>
    </source>
</evidence>
<reference evidence="9 10" key="1">
    <citation type="submission" date="2021-06" db="EMBL/GenBank/DDBJ databases">
        <title>Caerostris extrusa draft genome.</title>
        <authorList>
            <person name="Kono N."/>
            <person name="Arakawa K."/>
        </authorList>
    </citation>
    <scope>NUCLEOTIDE SEQUENCE [LARGE SCALE GENOMIC DNA]</scope>
</reference>
<evidence type="ECO:0000256" key="5">
    <source>
        <dbReference type="ARBA" id="ARBA00022840"/>
    </source>
</evidence>
<feature type="binding site" evidence="6">
    <location>
        <position position="171"/>
    </location>
    <ligand>
        <name>ATP</name>
        <dbReference type="ChEBI" id="CHEBI:30616"/>
    </ligand>
</feature>
<dbReference type="Gene3D" id="1.10.510.10">
    <property type="entry name" value="Transferase(Phosphotransferase) domain 1"/>
    <property type="match status" value="1"/>
</dbReference>
<dbReference type="SMART" id="SM00220">
    <property type="entry name" value="S_TKc"/>
    <property type="match status" value="1"/>
</dbReference>
<dbReference type="Gene3D" id="3.30.200.20">
    <property type="entry name" value="Phosphorylase Kinase, domain 1"/>
    <property type="match status" value="1"/>
</dbReference>
<accession>A0AAV4MJB7</accession>
<dbReference type="PROSITE" id="PS50011">
    <property type="entry name" value="PROTEIN_KINASE_DOM"/>
    <property type="match status" value="1"/>
</dbReference>
<keyword evidence="4 9" id="KW-0418">Kinase</keyword>
<gene>
    <name evidence="9" type="primary">RPS6KA3</name>
    <name evidence="9" type="ORF">CEXT_299311</name>
</gene>
<feature type="domain" description="Protein kinase" evidence="8">
    <location>
        <begin position="139"/>
        <end position="292"/>
    </location>
</feature>
<evidence type="ECO:0000256" key="7">
    <source>
        <dbReference type="SAM" id="MobiDB-lite"/>
    </source>
</evidence>
<evidence type="ECO:0000313" key="9">
    <source>
        <dbReference type="EMBL" id="GIX71576.1"/>
    </source>
</evidence>
<feature type="compositionally biased region" description="Basic and acidic residues" evidence="7">
    <location>
        <begin position="1"/>
        <end position="15"/>
    </location>
</feature>
<dbReference type="InterPro" id="IPR011009">
    <property type="entry name" value="Kinase-like_dom_sf"/>
</dbReference>
<dbReference type="PANTHER" id="PTHR24351">
    <property type="entry name" value="RIBOSOMAL PROTEIN S6 KINASE"/>
    <property type="match status" value="1"/>
</dbReference>
<dbReference type="SUPFAM" id="SSF56112">
    <property type="entry name" value="Protein kinase-like (PK-like)"/>
    <property type="match status" value="1"/>
</dbReference>
<dbReference type="Proteomes" id="UP001054945">
    <property type="component" value="Unassembled WGS sequence"/>
</dbReference>
<evidence type="ECO:0000256" key="1">
    <source>
        <dbReference type="ARBA" id="ARBA00022527"/>
    </source>
</evidence>
<comment type="caution">
    <text evidence="9">The sequence shown here is derived from an EMBL/GenBank/DDBJ whole genome shotgun (WGS) entry which is preliminary data.</text>
</comment>
<keyword evidence="3 6" id="KW-0547">Nucleotide-binding</keyword>
<dbReference type="EMBL" id="BPLR01019767">
    <property type="protein sequence ID" value="GIX71576.1"/>
    <property type="molecule type" value="Genomic_DNA"/>
</dbReference>
<keyword evidence="1" id="KW-0723">Serine/threonine-protein kinase</keyword>
<keyword evidence="5 6" id="KW-0067">ATP-binding</keyword>
<evidence type="ECO:0000259" key="8">
    <source>
        <dbReference type="PROSITE" id="PS50011"/>
    </source>
</evidence>
<name>A0AAV4MJB7_CAEEX</name>
<evidence type="ECO:0000256" key="2">
    <source>
        <dbReference type="ARBA" id="ARBA00022679"/>
    </source>
</evidence>
<keyword evidence="2" id="KW-0808">Transferase</keyword>
<dbReference type="Pfam" id="PF00069">
    <property type="entry name" value="Pkinase"/>
    <property type="match status" value="1"/>
</dbReference>
<feature type="compositionally biased region" description="Basic residues" evidence="7">
    <location>
        <begin position="17"/>
        <end position="29"/>
    </location>
</feature>
<dbReference type="PROSITE" id="PS00107">
    <property type="entry name" value="PROTEIN_KINASE_ATP"/>
    <property type="match status" value="1"/>
</dbReference>
<dbReference type="GO" id="GO:0004674">
    <property type="term" value="F:protein serine/threonine kinase activity"/>
    <property type="evidence" value="ECO:0007669"/>
    <property type="project" value="UniProtKB-KW"/>
</dbReference>
<evidence type="ECO:0000256" key="3">
    <source>
        <dbReference type="ARBA" id="ARBA00022741"/>
    </source>
</evidence>
<dbReference type="InterPro" id="IPR017441">
    <property type="entry name" value="Protein_kinase_ATP_BS"/>
</dbReference>